<dbReference type="GO" id="GO:0008483">
    <property type="term" value="F:transaminase activity"/>
    <property type="evidence" value="ECO:0007669"/>
    <property type="project" value="UniProtKB-KW"/>
</dbReference>
<evidence type="ECO:0000313" key="7">
    <source>
        <dbReference type="EMBL" id="TFK36666.1"/>
    </source>
</evidence>
<dbReference type="Proteomes" id="UP000308652">
    <property type="component" value="Unassembled WGS sequence"/>
</dbReference>
<dbReference type="InterPro" id="IPR050859">
    <property type="entry name" value="Class-I_PLP-dep_aminotransf"/>
</dbReference>
<evidence type="ECO:0000313" key="8">
    <source>
        <dbReference type="Proteomes" id="UP000308652"/>
    </source>
</evidence>
<evidence type="ECO:0000259" key="6">
    <source>
        <dbReference type="Pfam" id="PF00155"/>
    </source>
</evidence>
<evidence type="ECO:0000256" key="4">
    <source>
        <dbReference type="ARBA" id="ARBA00022679"/>
    </source>
</evidence>
<reference evidence="7 8" key="1">
    <citation type="journal article" date="2019" name="Nat. Ecol. Evol.">
        <title>Megaphylogeny resolves global patterns of mushroom evolution.</title>
        <authorList>
            <person name="Varga T."/>
            <person name="Krizsan K."/>
            <person name="Foldi C."/>
            <person name="Dima B."/>
            <person name="Sanchez-Garcia M."/>
            <person name="Sanchez-Ramirez S."/>
            <person name="Szollosi G.J."/>
            <person name="Szarkandi J.G."/>
            <person name="Papp V."/>
            <person name="Albert L."/>
            <person name="Andreopoulos W."/>
            <person name="Angelini C."/>
            <person name="Antonin V."/>
            <person name="Barry K.W."/>
            <person name="Bougher N.L."/>
            <person name="Buchanan P."/>
            <person name="Buyck B."/>
            <person name="Bense V."/>
            <person name="Catcheside P."/>
            <person name="Chovatia M."/>
            <person name="Cooper J."/>
            <person name="Damon W."/>
            <person name="Desjardin D."/>
            <person name="Finy P."/>
            <person name="Geml J."/>
            <person name="Haridas S."/>
            <person name="Hughes K."/>
            <person name="Justo A."/>
            <person name="Karasinski D."/>
            <person name="Kautmanova I."/>
            <person name="Kiss B."/>
            <person name="Kocsube S."/>
            <person name="Kotiranta H."/>
            <person name="LaButti K.M."/>
            <person name="Lechner B.E."/>
            <person name="Liimatainen K."/>
            <person name="Lipzen A."/>
            <person name="Lukacs Z."/>
            <person name="Mihaltcheva S."/>
            <person name="Morgado L.N."/>
            <person name="Niskanen T."/>
            <person name="Noordeloos M.E."/>
            <person name="Ohm R.A."/>
            <person name="Ortiz-Santana B."/>
            <person name="Ovrebo C."/>
            <person name="Racz N."/>
            <person name="Riley R."/>
            <person name="Savchenko A."/>
            <person name="Shiryaev A."/>
            <person name="Soop K."/>
            <person name="Spirin V."/>
            <person name="Szebenyi C."/>
            <person name="Tomsovsky M."/>
            <person name="Tulloss R.E."/>
            <person name="Uehling J."/>
            <person name="Grigoriev I.V."/>
            <person name="Vagvolgyi C."/>
            <person name="Papp T."/>
            <person name="Martin F.M."/>
            <person name="Miettinen O."/>
            <person name="Hibbett D.S."/>
            <person name="Nagy L.G."/>
        </authorList>
    </citation>
    <scope>NUCLEOTIDE SEQUENCE [LARGE SCALE GENOMIC DNA]</scope>
    <source>
        <strain evidence="7 8">CBS 166.37</strain>
    </source>
</reference>
<accession>A0A5C3LX15</accession>
<keyword evidence="8" id="KW-1185">Reference proteome</keyword>
<feature type="domain" description="Aminotransferase class I/classII large" evidence="6">
    <location>
        <begin position="131"/>
        <end position="476"/>
    </location>
</feature>
<dbReference type="Gene3D" id="3.40.640.10">
    <property type="entry name" value="Type I PLP-dependent aspartate aminotransferase-like (Major domain)"/>
    <property type="match status" value="1"/>
</dbReference>
<evidence type="ECO:0000256" key="2">
    <source>
        <dbReference type="ARBA" id="ARBA00007441"/>
    </source>
</evidence>
<name>A0A5C3LX15_9AGAR</name>
<dbReference type="InterPro" id="IPR004839">
    <property type="entry name" value="Aminotransferase_I/II_large"/>
</dbReference>
<gene>
    <name evidence="7" type="ORF">BDQ12DRAFT_713940</name>
</gene>
<dbReference type="SUPFAM" id="SSF53383">
    <property type="entry name" value="PLP-dependent transferases"/>
    <property type="match status" value="1"/>
</dbReference>
<dbReference type="InterPro" id="IPR015421">
    <property type="entry name" value="PyrdxlP-dep_Trfase_major"/>
</dbReference>
<proteinExistence type="inferred from homology"/>
<dbReference type="GO" id="GO:1901605">
    <property type="term" value="P:alpha-amino acid metabolic process"/>
    <property type="evidence" value="ECO:0007669"/>
    <property type="project" value="TreeGrafter"/>
</dbReference>
<sequence length="491" mass="53903">MISSQQTPVDSGETHIVKEIIQPTIKPPHSDVVPAVVIPNGSAKAGTSELKCLPPSYYANFLSNLAKERKPSPIRSLFPLEKTPGLISLLAGKPNPTTFPFTSLSFTSRSPTNPDQETTLTVDGEALAQGLQYGDTAGLKGLRDWIYSLQEREHGRKQGEGWCVSVGAGSQDLIYKAVQAMVNEGDSVLVESPVYAGVIPMFESLHCEQIEVQTDSQGIMSNSLRSTLENWPVGKSKPKVLYTVPYGCNPTGMTATLERRKEVLQLAREHHFIILEDDPYYYLYYGNAPRYPSYFTLELEETEVGRVLRFDSLSKILSAGIRIGFASGPEALLQAIDRHTATSNLQTSSLTQAITFALLDSWGYEGFKTHTARVSAFYREKRDVFEAAMKRHLTGLAEWDTPEAGMFFWFKLLLSATAAAEEDGDSEAVIQTTAFNRGVLALPGTVFLPNGRKTAYVRAAFSLTGEEDVDRAVQRLREAILDARGASAAST</sequence>
<comment type="similarity">
    <text evidence="2">Belongs to the class-I pyridoxal-phosphate-dependent aminotransferase family.</text>
</comment>
<evidence type="ECO:0000256" key="1">
    <source>
        <dbReference type="ARBA" id="ARBA00001933"/>
    </source>
</evidence>
<keyword evidence="5" id="KW-0663">Pyridoxal phosphate</keyword>
<comment type="cofactor">
    <cofactor evidence="1">
        <name>pyridoxal 5'-phosphate</name>
        <dbReference type="ChEBI" id="CHEBI:597326"/>
    </cofactor>
</comment>
<dbReference type="CDD" id="cd00609">
    <property type="entry name" value="AAT_like"/>
    <property type="match status" value="1"/>
</dbReference>
<dbReference type="EMBL" id="ML213612">
    <property type="protein sequence ID" value="TFK36666.1"/>
    <property type="molecule type" value="Genomic_DNA"/>
</dbReference>
<dbReference type="OrthoDB" id="691673at2759"/>
<organism evidence="7 8">
    <name type="scientific">Crucibulum laeve</name>
    <dbReference type="NCBI Taxonomy" id="68775"/>
    <lineage>
        <taxon>Eukaryota</taxon>
        <taxon>Fungi</taxon>
        <taxon>Dikarya</taxon>
        <taxon>Basidiomycota</taxon>
        <taxon>Agaricomycotina</taxon>
        <taxon>Agaricomycetes</taxon>
        <taxon>Agaricomycetidae</taxon>
        <taxon>Agaricales</taxon>
        <taxon>Agaricineae</taxon>
        <taxon>Nidulariaceae</taxon>
        <taxon>Crucibulum</taxon>
    </lineage>
</organism>
<dbReference type="STRING" id="68775.A0A5C3LX15"/>
<dbReference type="InterPro" id="IPR015424">
    <property type="entry name" value="PyrdxlP-dep_Trfase"/>
</dbReference>
<evidence type="ECO:0000256" key="5">
    <source>
        <dbReference type="ARBA" id="ARBA00022898"/>
    </source>
</evidence>
<keyword evidence="4 7" id="KW-0808">Transferase</keyword>
<dbReference type="GO" id="GO:0030170">
    <property type="term" value="F:pyridoxal phosphate binding"/>
    <property type="evidence" value="ECO:0007669"/>
    <property type="project" value="InterPro"/>
</dbReference>
<dbReference type="Pfam" id="PF00155">
    <property type="entry name" value="Aminotran_1_2"/>
    <property type="match status" value="1"/>
</dbReference>
<dbReference type="PANTHER" id="PTHR42790:SF19">
    <property type="entry name" value="KYNURENINE_ALPHA-AMINOADIPATE AMINOTRANSFERASE, MITOCHONDRIAL"/>
    <property type="match status" value="1"/>
</dbReference>
<dbReference type="AlphaFoldDB" id="A0A5C3LX15"/>
<evidence type="ECO:0000256" key="3">
    <source>
        <dbReference type="ARBA" id="ARBA00022576"/>
    </source>
</evidence>
<dbReference type="PANTHER" id="PTHR42790">
    <property type="entry name" value="AMINOTRANSFERASE"/>
    <property type="match status" value="1"/>
</dbReference>
<protein>
    <submittedName>
        <fullName evidence="7">PLP-dependent transferase</fullName>
    </submittedName>
</protein>
<keyword evidence="3" id="KW-0032">Aminotransferase</keyword>